<reference evidence="4" key="1">
    <citation type="submission" date="2023-07" db="EMBL/GenBank/DDBJ databases">
        <title>Conexibacter stalactiti sp. nov., isolated from stalactites in a lava cave and emended description of the genus Conexibacter.</title>
        <authorList>
            <person name="Lee S.D."/>
        </authorList>
    </citation>
    <scope>NUCLEOTIDE SEQUENCE [LARGE SCALE GENOMIC DNA]</scope>
    <source>
        <strain evidence="4">KCTC 39840</strain>
    </source>
</reference>
<name>A0ABU4HPJ8_9ACTN</name>
<dbReference type="GO" id="GO:0016787">
    <property type="term" value="F:hydrolase activity"/>
    <property type="evidence" value="ECO:0007669"/>
    <property type="project" value="UniProtKB-KW"/>
</dbReference>
<dbReference type="Pfam" id="PF07859">
    <property type="entry name" value="Abhydrolase_3"/>
    <property type="match status" value="1"/>
</dbReference>
<evidence type="ECO:0000313" key="4">
    <source>
        <dbReference type="Proteomes" id="UP001284601"/>
    </source>
</evidence>
<keyword evidence="4" id="KW-1185">Reference proteome</keyword>
<dbReference type="Proteomes" id="UP001284601">
    <property type="component" value="Unassembled WGS sequence"/>
</dbReference>
<comment type="caution">
    <text evidence="3">The sequence shown here is derived from an EMBL/GenBank/DDBJ whole genome shotgun (WGS) entry which is preliminary data.</text>
</comment>
<dbReference type="InterPro" id="IPR029058">
    <property type="entry name" value="AB_hydrolase_fold"/>
</dbReference>
<organism evidence="3 4">
    <name type="scientific">Conexibacter stalactiti</name>
    <dbReference type="NCBI Taxonomy" id="1940611"/>
    <lineage>
        <taxon>Bacteria</taxon>
        <taxon>Bacillati</taxon>
        <taxon>Actinomycetota</taxon>
        <taxon>Thermoleophilia</taxon>
        <taxon>Solirubrobacterales</taxon>
        <taxon>Conexibacteraceae</taxon>
        <taxon>Conexibacter</taxon>
    </lineage>
</organism>
<sequence length="321" mass="34783">MAAVAPPSLRSRAVVAYLRAQRRRRRLEERERFLAGLPDPRAPERCGPPRQMRRTHAVRRGEAHGAPFWTVAARSAPRPAANAPVQVLYLHGGAYVSHAIAPHWWLVGQLARRFGVAATVPLYPLAPLHNCDDAFPFVLAHYRDLLERSAAERIVVMGDSAGGGLALALAQLARAEGLPQPARIALLSPWLDVSMSNAAEIDPLSARDPMLAAVGLAEAGRLWAGERSLEDPLVSPLHADLAGLAPISTHIGTHDILLPDARRFARAADAAGHALEHVEYPGMFHVFMAAPIPEARRAMTAIAAGFPTPPTEEEQRRWTSS</sequence>
<keyword evidence="1 3" id="KW-0378">Hydrolase</keyword>
<evidence type="ECO:0000259" key="2">
    <source>
        <dbReference type="Pfam" id="PF07859"/>
    </source>
</evidence>
<evidence type="ECO:0000313" key="3">
    <source>
        <dbReference type="EMBL" id="MDW5595228.1"/>
    </source>
</evidence>
<dbReference type="SUPFAM" id="SSF53474">
    <property type="entry name" value="alpha/beta-Hydrolases"/>
    <property type="match status" value="1"/>
</dbReference>
<dbReference type="Gene3D" id="3.40.50.1820">
    <property type="entry name" value="alpha/beta hydrolase"/>
    <property type="match status" value="1"/>
</dbReference>
<accession>A0ABU4HPJ8</accession>
<evidence type="ECO:0000256" key="1">
    <source>
        <dbReference type="ARBA" id="ARBA00022801"/>
    </source>
</evidence>
<dbReference type="EMBL" id="JAWSTH010000029">
    <property type="protein sequence ID" value="MDW5595228.1"/>
    <property type="molecule type" value="Genomic_DNA"/>
</dbReference>
<dbReference type="RefSeq" id="WP_318597565.1">
    <property type="nucleotide sequence ID" value="NZ_JAWSTH010000029.1"/>
</dbReference>
<dbReference type="InterPro" id="IPR013094">
    <property type="entry name" value="AB_hydrolase_3"/>
</dbReference>
<gene>
    <name evidence="3" type="ORF">R7226_12830</name>
</gene>
<protein>
    <submittedName>
        <fullName evidence="3">Alpha/beta hydrolase</fullName>
    </submittedName>
</protein>
<dbReference type="PANTHER" id="PTHR48081">
    <property type="entry name" value="AB HYDROLASE SUPERFAMILY PROTEIN C4A8.06C"/>
    <property type="match status" value="1"/>
</dbReference>
<dbReference type="PANTHER" id="PTHR48081:SF8">
    <property type="entry name" value="ALPHA_BETA HYDROLASE FOLD-3 DOMAIN-CONTAINING PROTEIN-RELATED"/>
    <property type="match status" value="1"/>
</dbReference>
<feature type="domain" description="Alpha/beta hydrolase fold-3" evidence="2">
    <location>
        <begin position="87"/>
        <end position="288"/>
    </location>
</feature>
<dbReference type="InterPro" id="IPR050300">
    <property type="entry name" value="GDXG_lipolytic_enzyme"/>
</dbReference>
<proteinExistence type="predicted"/>